<keyword evidence="3" id="KW-1185">Reference proteome</keyword>
<dbReference type="PANTHER" id="PTHR45691:SF6">
    <property type="entry name" value="PROTEIN DIAPHANOUS"/>
    <property type="match status" value="1"/>
</dbReference>
<organism evidence="3 4">
    <name type="scientific">Spodoptera frugiperda</name>
    <name type="common">Fall armyworm</name>
    <dbReference type="NCBI Taxonomy" id="7108"/>
    <lineage>
        <taxon>Eukaryota</taxon>
        <taxon>Metazoa</taxon>
        <taxon>Ecdysozoa</taxon>
        <taxon>Arthropoda</taxon>
        <taxon>Hexapoda</taxon>
        <taxon>Insecta</taxon>
        <taxon>Pterygota</taxon>
        <taxon>Neoptera</taxon>
        <taxon>Endopterygota</taxon>
        <taxon>Lepidoptera</taxon>
        <taxon>Glossata</taxon>
        <taxon>Ditrysia</taxon>
        <taxon>Noctuoidea</taxon>
        <taxon>Noctuidae</taxon>
        <taxon>Amphipyrinae</taxon>
        <taxon>Spodoptera</taxon>
    </lineage>
</organism>
<feature type="compositionally biased region" description="Low complexity" evidence="1">
    <location>
        <begin position="315"/>
        <end position="324"/>
    </location>
</feature>
<dbReference type="AlphaFoldDB" id="A0A9R0CWN5"/>
<proteinExistence type="predicted"/>
<name>A0A9R0CWN5_SPOFR</name>
<feature type="compositionally biased region" description="Basic and acidic residues" evidence="1">
    <location>
        <begin position="141"/>
        <end position="166"/>
    </location>
</feature>
<dbReference type="GO" id="GO:0005884">
    <property type="term" value="C:actin filament"/>
    <property type="evidence" value="ECO:0007669"/>
    <property type="project" value="TreeGrafter"/>
</dbReference>
<dbReference type="RefSeq" id="XP_035431597.2">
    <property type="nucleotide sequence ID" value="XM_035575704.2"/>
</dbReference>
<reference evidence="4" key="1">
    <citation type="submission" date="2025-08" db="UniProtKB">
        <authorList>
            <consortium name="RefSeq"/>
        </authorList>
    </citation>
    <scope>IDENTIFICATION</scope>
    <source>
        <tissue evidence="4">Whole larval tissue</tissue>
    </source>
</reference>
<evidence type="ECO:0000256" key="1">
    <source>
        <dbReference type="SAM" id="MobiDB-lite"/>
    </source>
</evidence>
<dbReference type="GO" id="GO:0030041">
    <property type="term" value="P:actin filament polymerization"/>
    <property type="evidence" value="ECO:0007669"/>
    <property type="project" value="TreeGrafter"/>
</dbReference>
<dbReference type="InterPro" id="IPR051412">
    <property type="entry name" value="Formin_Homology_Diaphanous_sf"/>
</dbReference>
<feature type="region of interest" description="Disordered" evidence="1">
    <location>
        <begin position="138"/>
        <end position="367"/>
    </location>
</feature>
<dbReference type="OrthoDB" id="7475863at2759"/>
<evidence type="ECO:0000256" key="2">
    <source>
        <dbReference type="SAM" id="SignalP"/>
    </source>
</evidence>
<dbReference type="PANTHER" id="PTHR45691">
    <property type="entry name" value="PROTEIN DIAPHANOUS"/>
    <property type="match status" value="1"/>
</dbReference>
<evidence type="ECO:0000313" key="3">
    <source>
        <dbReference type="Proteomes" id="UP000829999"/>
    </source>
</evidence>
<feature type="compositionally biased region" description="Basic and acidic residues" evidence="1">
    <location>
        <begin position="224"/>
        <end position="237"/>
    </location>
</feature>
<accession>A0A9R0CWN5</accession>
<feature type="signal peptide" evidence="2">
    <location>
        <begin position="1"/>
        <end position="18"/>
    </location>
</feature>
<keyword evidence="2" id="KW-0732">Signal</keyword>
<feature type="compositionally biased region" description="Low complexity" evidence="1">
    <location>
        <begin position="205"/>
        <end position="217"/>
    </location>
</feature>
<evidence type="ECO:0000313" key="4">
    <source>
        <dbReference type="RefSeq" id="XP_035431597.2"/>
    </source>
</evidence>
<feature type="compositionally biased region" description="Basic and acidic residues" evidence="1">
    <location>
        <begin position="271"/>
        <end position="308"/>
    </location>
</feature>
<feature type="chain" id="PRO_5040291553" evidence="2">
    <location>
        <begin position="19"/>
        <end position="414"/>
    </location>
</feature>
<dbReference type="Proteomes" id="UP000829999">
    <property type="component" value="Chromosome 27"/>
</dbReference>
<feature type="compositionally biased region" description="Low complexity" evidence="1">
    <location>
        <begin position="348"/>
        <end position="357"/>
    </location>
</feature>
<sequence length="414" mass="46917">MKCLVFICAASLVALATCAPRTGIREKQSATQDVTDKFEHVHAPRPRRQALDTVDIVYIDAAAINPSKVNLQNKETIHLQPVNDVTNLQNMYKFASASDSKLELVSQNSNFEVYKLKDGDEKTPQASNNQYFQYDNGQNFVEDREPPPPPPDHHDPPPPPPPDHHHPPPPPPPHHHHHPPPPYGYPPPPHHHHHPPPPPPDDYRSNYYDQYNSYYDDYYNRPPPPHDGRRIYDDRQTRQSPNDRPYHRGPPPYRGGPPDRFYGRPPPHHGGPPDRFDGRPPHHGGPPDRFDRRPPHHGGPPDRFDRRPPPHHGGPPHNDPWSNRPRPPPPNSGEQPNDKENENYQNDSTTSTTTTTTVAPDDDDQYQLDVRFADDEKLPADETTKNVKNPKRGAVTTLPILSRLFQAAAVTPAD</sequence>
<dbReference type="GeneID" id="118263610"/>
<protein>
    <submittedName>
        <fullName evidence="4">Uncharacterized protein LOC118263610</fullName>
    </submittedName>
</protein>
<gene>
    <name evidence="4" type="primary">LOC118263610</name>
</gene>